<dbReference type="GO" id="GO:0003723">
    <property type="term" value="F:RNA binding"/>
    <property type="evidence" value="ECO:0007669"/>
    <property type="project" value="UniProtKB-UniRule"/>
</dbReference>
<gene>
    <name evidence="9" type="primary">rnj</name>
    <name evidence="14" type="ORF">Desaf_2807</name>
</gene>
<dbReference type="Gene3D" id="3.10.20.580">
    <property type="match status" value="1"/>
</dbReference>
<comment type="subunit">
    <text evidence="9">Homodimer, may be a subunit of the RNA degradosome.</text>
</comment>
<dbReference type="STRING" id="690850.Desaf_2807"/>
<dbReference type="GO" id="GO:0004534">
    <property type="term" value="F:5'-3' RNA exonuclease activity"/>
    <property type="evidence" value="ECO:0007669"/>
    <property type="project" value="UniProtKB-UniRule"/>
</dbReference>
<dbReference type="PIRSF" id="PIRSF004803">
    <property type="entry name" value="RnjA"/>
    <property type="match status" value="1"/>
</dbReference>
<feature type="binding site" evidence="12">
    <location>
        <position position="50"/>
    </location>
    <ligand>
        <name>Ca(2+)</name>
        <dbReference type="ChEBI" id="CHEBI:29108"/>
    </ligand>
</feature>
<evidence type="ECO:0000256" key="9">
    <source>
        <dbReference type="HAMAP-Rule" id="MF_01491"/>
    </source>
</evidence>
<evidence type="ECO:0000256" key="5">
    <source>
        <dbReference type="ARBA" id="ARBA00022801"/>
    </source>
</evidence>
<evidence type="ECO:0000256" key="11">
    <source>
        <dbReference type="PIRSR" id="PIRSR004803-2"/>
    </source>
</evidence>
<dbReference type="NCBIfam" id="TIGR00649">
    <property type="entry name" value="MG423"/>
    <property type="match status" value="1"/>
</dbReference>
<dbReference type="GO" id="GO:0008270">
    <property type="term" value="F:zinc ion binding"/>
    <property type="evidence" value="ECO:0007669"/>
    <property type="project" value="InterPro"/>
</dbReference>
<protein>
    <recommendedName>
        <fullName evidence="9">Ribonuclease J</fullName>
        <shortName evidence="9">RNase J</shortName>
        <ecNumber evidence="9">3.1.-.-</ecNumber>
    </recommendedName>
</protein>
<evidence type="ECO:0000313" key="15">
    <source>
        <dbReference type="Proteomes" id="UP000007844"/>
    </source>
</evidence>
<comment type="cofactor">
    <cofactor evidence="12">
        <name>Ca(2+)</name>
        <dbReference type="ChEBI" id="CHEBI:29108"/>
    </cofactor>
    <text evidence="12">Binds 1 Ca(2+) cation per subunit. Seen in 1 crystal structure, it is not clear if it is physiologically important.</text>
</comment>
<dbReference type="Gene3D" id="3.40.50.10710">
    <property type="entry name" value="Metallo-hydrolase/oxidoreductase"/>
    <property type="match status" value="1"/>
</dbReference>
<evidence type="ECO:0000256" key="2">
    <source>
        <dbReference type="ARBA" id="ARBA00022722"/>
    </source>
</evidence>
<dbReference type="InterPro" id="IPR004613">
    <property type="entry name" value="RNase_J"/>
</dbReference>
<dbReference type="Pfam" id="PF22505">
    <property type="entry name" value="RNase_J_b_CASP"/>
    <property type="match status" value="1"/>
</dbReference>
<evidence type="ECO:0000256" key="6">
    <source>
        <dbReference type="ARBA" id="ARBA00022833"/>
    </source>
</evidence>
<dbReference type="SUPFAM" id="SSF56281">
    <property type="entry name" value="Metallo-hydrolase/oxidoreductase"/>
    <property type="match status" value="1"/>
</dbReference>
<dbReference type="InterPro" id="IPR042173">
    <property type="entry name" value="RNase_J_2"/>
</dbReference>
<feature type="binding site" evidence="12">
    <location>
        <position position="73"/>
    </location>
    <ligand>
        <name>Zn(2+)</name>
        <dbReference type="ChEBI" id="CHEBI:29105"/>
        <label>1</label>
        <note>catalytic</note>
    </ligand>
</feature>
<evidence type="ECO:0000256" key="10">
    <source>
        <dbReference type="PIRSR" id="PIRSR004803-1"/>
    </source>
</evidence>
<evidence type="ECO:0000256" key="4">
    <source>
        <dbReference type="ARBA" id="ARBA00022759"/>
    </source>
</evidence>
<feature type="binding site" evidence="12">
    <location>
        <position position="77"/>
    </location>
    <ligand>
        <name>Zn(2+)</name>
        <dbReference type="ChEBI" id="CHEBI:29105"/>
        <label>1</label>
        <note>catalytic</note>
    </ligand>
</feature>
<feature type="binding site" evidence="12">
    <location>
        <position position="445"/>
    </location>
    <ligand>
        <name>Ca(2+)</name>
        <dbReference type="ChEBI" id="CHEBI:29108"/>
    </ligand>
</feature>
<dbReference type="AlphaFoldDB" id="F3Z1B7"/>
<dbReference type="GO" id="GO:0006364">
    <property type="term" value="P:rRNA processing"/>
    <property type="evidence" value="ECO:0007669"/>
    <property type="project" value="UniProtKB-UniRule"/>
</dbReference>
<dbReference type="Pfam" id="PF07521">
    <property type="entry name" value="RMMBL"/>
    <property type="match status" value="1"/>
</dbReference>
<evidence type="ECO:0000256" key="12">
    <source>
        <dbReference type="PIRSR" id="PIRSR004803-3"/>
    </source>
</evidence>
<dbReference type="RefSeq" id="WP_014260796.1">
    <property type="nucleotide sequence ID" value="NC_016629.1"/>
</dbReference>
<evidence type="ECO:0000259" key="13">
    <source>
        <dbReference type="SMART" id="SM00849"/>
    </source>
</evidence>
<feature type="binding site" evidence="12">
    <location>
        <position position="163"/>
    </location>
    <ligand>
        <name>Zn(2+)</name>
        <dbReference type="ChEBI" id="CHEBI:29105"/>
        <label>1</label>
        <note>catalytic</note>
    </ligand>
</feature>
<keyword evidence="3 12" id="KW-0479">Metal-binding</keyword>
<dbReference type="PROSITE" id="PS01292">
    <property type="entry name" value="UPF0036"/>
    <property type="match status" value="1"/>
</dbReference>
<dbReference type="PANTHER" id="PTHR43694">
    <property type="entry name" value="RIBONUCLEASE J"/>
    <property type="match status" value="1"/>
</dbReference>
<evidence type="ECO:0000256" key="7">
    <source>
        <dbReference type="ARBA" id="ARBA00022839"/>
    </source>
</evidence>
<keyword evidence="5 9" id="KW-0378">Hydrolase</keyword>
<feature type="active site" description="Proton acceptor" evidence="10">
    <location>
        <position position="369"/>
    </location>
</feature>
<keyword evidence="9" id="KW-0698">rRNA processing</keyword>
<dbReference type="KEGG" id="daf:Desaf_2807"/>
<feature type="binding site" evidence="12">
    <location>
        <position position="391"/>
    </location>
    <ligand>
        <name>Zn(2+)</name>
        <dbReference type="ChEBI" id="CHEBI:29105"/>
        <label>1</label>
        <note>catalytic</note>
    </ligand>
</feature>
<feature type="binding site" evidence="11">
    <location>
        <begin position="233"/>
        <end position="235"/>
    </location>
    <ligand>
        <name>substrate</name>
    </ligand>
</feature>
<feature type="binding site" evidence="12">
    <location>
        <position position="141"/>
    </location>
    <ligand>
        <name>Zn(2+)</name>
        <dbReference type="ChEBI" id="CHEBI:29105"/>
        <label>1</label>
        <note>catalytic</note>
    </ligand>
</feature>
<comment type="function">
    <text evidence="9">An RNase that has 5'-3' exonuclease and possibly endonuclease activity. Involved in maturation of rRNA and in some organisms also mRNA maturation and/or decay.</text>
</comment>
<dbReference type="Pfam" id="PF00753">
    <property type="entry name" value="Lactamase_B"/>
    <property type="match status" value="1"/>
</dbReference>
<dbReference type="InterPro" id="IPR036866">
    <property type="entry name" value="RibonucZ/Hydroxyglut_hydro"/>
</dbReference>
<evidence type="ECO:0000256" key="3">
    <source>
        <dbReference type="ARBA" id="ARBA00022723"/>
    </source>
</evidence>
<keyword evidence="6 12" id="KW-0862">Zinc</keyword>
<dbReference type="Proteomes" id="UP000007844">
    <property type="component" value="Chromosome"/>
</dbReference>
<evidence type="ECO:0000256" key="8">
    <source>
        <dbReference type="ARBA" id="ARBA00022884"/>
    </source>
</evidence>
<feature type="binding site" evidence="12">
    <location>
        <position position="78"/>
    </location>
    <ligand>
        <name>Zn(2+)</name>
        <dbReference type="ChEBI" id="CHEBI:29105"/>
        <label>2</label>
        <note>catalytic</note>
    </ligand>
</feature>
<feature type="domain" description="Metallo-beta-lactamase" evidence="13">
    <location>
        <begin position="20"/>
        <end position="216"/>
    </location>
</feature>
<organism evidence="14 15">
    <name type="scientific">Desulfocurvibacter africanus subsp. africanus str. Walvis Bay</name>
    <dbReference type="NCBI Taxonomy" id="690850"/>
    <lineage>
        <taxon>Bacteria</taxon>
        <taxon>Pseudomonadati</taxon>
        <taxon>Thermodesulfobacteriota</taxon>
        <taxon>Desulfovibrionia</taxon>
        <taxon>Desulfovibrionales</taxon>
        <taxon>Desulfovibrionaceae</taxon>
        <taxon>Desulfocurvibacter</taxon>
    </lineage>
</organism>
<keyword evidence="15" id="KW-1185">Reference proteome</keyword>
<evidence type="ECO:0000256" key="1">
    <source>
        <dbReference type="ARBA" id="ARBA00022490"/>
    </source>
</evidence>
<dbReference type="eggNOG" id="COG0595">
    <property type="taxonomic scope" value="Bacteria"/>
</dbReference>
<dbReference type="CDD" id="cd07714">
    <property type="entry name" value="RNaseJ_MBL-fold"/>
    <property type="match status" value="1"/>
</dbReference>
<proteinExistence type="inferred from homology"/>
<dbReference type="Gene3D" id="3.60.15.10">
    <property type="entry name" value="Ribonuclease Z/Hydroxyacylglutathione hydrolase-like"/>
    <property type="match status" value="1"/>
</dbReference>
<keyword evidence="12" id="KW-0106">Calcium</keyword>
<comment type="subcellular location">
    <subcellularLocation>
        <location evidence="9">Cytoplasm</location>
    </subcellularLocation>
</comment>
<keyword evidence="7 9" id="KW-0269">Exonuclease</keyword>
<dbReference type="Pfam" id="PF17770">
    <property type="entry name" value="RNase_J_C"/>
    <property type="match status" value="1"/>
</dbReference>
<accession>F3Z1B7</accession>
<dbReference type="EMBL" id="CP003221">
    <property type="protein sequence ID" value="EGJ51120.1"/>
    <property type="molecule type" value="Genomic_DNA"/>
</dbReference>
<keyword evidence="4 9" id="KW-0255">Endonuclease</keyword>
<feature type="active site" description="Proton donor" evidence="10">
    <location>
        <position position="196"/>
    </location>
</feature>
<feature type="binding site" evidence="12">
    <location>
        <position position="48"/>
    </location>
    <ligand>
        <name>Ca(2+)</name>
        <dbReference type="ChEBI" id="CHEBI:29108"/>
    </ligand>
</feature>
<dbReference type="HOGENOM" id="CLU_008727_3_1_7"/>
<keyword evidence="2 9" id="KW-0540">Nuclease</keyword>
<dbReference type="InterPro" id="IPR001279">
    <property type="entry name" value="Metallo-B-lactamas"/>
</dbReference>
<comment type="similarity">
    <text evidence="9">Belongs to the metallo-beta-lactamase superfamily. RNA-metabolizing metallo-beta-lactamase-like family. Bacterial RNase J subfamily.</text>
</comment>
<dbReference type="InterPro" id="IPR041636">
    <property type="entry name" value="RNase_J_C"/>
</dbReference>
<dbReference type="InterPro" id="IPR011108">
    <property type="entry name" value="RMMBL"/>
</dbReference>
<name>F3Z1B7_DESAF</name>
<dbReference type="InterPro" id="IPR001587">
    <property type="entry name" value="RNase_J_CS"/>
</dbReference>
<comment type="cofactor">
    <cofactor evidence="12">
        <name>Zn(2+)</name>
        <dbReference type="ChEBI" id="CHEBI:29105"/>
    </cofactor>
    <text evidence="12">Binds 2 Zn(2+) ions per subunit. It is not clear if Zn(2+) or Mg(2+) is physiologically important.</text>
</comment>
<feature type="binding site" evidence="12">
    <location>
        <position position="75"/>
    </location>
    <ligand>
        <name>Zn(2+)</name>
        <dbReference type="ChEBI" id="CHEBI:29105"/>
        <label>1</label>
        <note>catalytic</note>
    </ligand>
</feature>
<sequence length="554" mass="62266">MADSRKNFTLSPLGGLGEIGLNCMVLECGDSMIMIDCGIMFPEDYLFGIDIVIPRFDFVLARKDKLKGIIITHGHEDHIGALPWLLPYVDAPIYSSRFTLALIESRLREHDLDRYVDLRPVEGRQRVDFGDIAVNFFRVCHSIIEGFGLGIETPTGRIVHTGDFKIDRTPLDDTNVTDLEGFAEFSAPGVQLMLSDSTNVERDGYALTEREIKQSLSDIFAKATGRILVTLFSSHIQRMQEIIDLAETYGRKVAISGRSIQNNIDLSRNLGYLRASESIFVPMDSVSNYRDDQIVLLLTGSQGEPLSSLTRLAMSEHRQMRIKEGDLVLMSSRFIPGNTRAITKVINRLYKLGAEVLYERVSGIHASGHAHREELCQMLRTVKPKFFVPVHGEYRHLVKHSRLAVECGVAKERSLILEDGQPLRLFEDNTMRLLDRITVEHIYVDGKGVGDVGSSVLKERQLLAGEGLVIVNLVIDEKSGEIALGPEITSKGFVFEQHYAHLLEDAKCIVLDIFENIPPGEIQKLKDRIRGSLRRFFRKVLDRDPVVIPVVISL</sequence>
<dbReference type="InterPro" id="IPR030854">
    <property type="entry name" value="RNase_J_bac"/>
</dbReference>
<dbReference type="InterPro" id="IPR055132">
    <property type="entry name" value="RNase_J_b_CASP"/>
</dbReference>
<keyword evidence="1 9" id="KW-0963">Cytoplasm</keyword>
<feature type="binding site" evidence="9 11">
    <location>
        <begin position="365"/>
        <end position="369"/>
    </location>
    <ligand>
        <name>substrate</name>
    </ligand>
</feature>
<dbReference type="GO" id="GO:0005737">
    <property type="term" value="C:cytoplasm"/>
    <property type="evidence" value="ECO:0007669"/>
    <property type="project" value="UniProtKB-SubCell"/>
</dbReference>
<dbReference type="SMART" id="SM00849">
    <property type="entry name" value="Lactamase_B"/>
    <property type="match status" value="1"/>
</dbReference>
<evidence type="ECO:0000313" key="14">
    <source>
        <dbReference type="EMBL" id="EGJ51120.1"/>
    </source>
</evidence>
<dbReference type="HAMAP" id="MF_01491">
    <property type="entry name" value="RNase_J_bact"/>
    <property type="match status" value="1"/>
</dbReference>
<dbReference type="PANTHER" id="PTHR43694:SF1">
    <property type="entry name" value="RIBONUCLEASE J"/>
    <property type="match status" value="1"/>
</dbReference>
<keyword evidence="8 9" id="KW-0694">RNA-binding</keyword>
<dbReference type="GO" id="GO:0004521">
    <property type="term" value="F:RNA endonuclease activity"/>
    <property type="evidence" value="ECO:0007669"/>
    <property type="project" value="UniProtKB-UniRule"/>
</dbReference>
<reference evidence="14 15" key="1">
    <citation type="journal article" date="2011" name="J. Bacteriol.">
        <title>Genome sequence of the mercury-methylating and pleomorphic Desulfovibrio africanus Strain Walvis Bay.</title>
        <authorList>
            <person name="Brown S.D."/>
            <person name="Wall J.D."/>
            <person name="Kucken A.M."/>
            <person name="Gilmour C.C."/>
            <person name="Podar M."/>
            <person name="Brandt C.C."/>
            <person name="Teshima H."/>
            <person name="Detter J.C."/>
            <person name="Han C.S."/>
            <person name="Land M.L."/>
            <person name="Lucas S."/>
            <person name="Han J."/>
            <person name="Pennacchio L."/>
            <person name="Nolan M."/>
            <person name="Pitluck S."/>
            <person name="Woyke T."/>
            <person name="Goodwin L."/>
            <person name="Palumbo A.V."/>
            <person name="Elias D.A."/>
        </authorList>
    </citation>
    <scope>NUCLEOTIDE SEQUENCE [LARGE SCALE GENOMIC DNA]</scope>
    <source>
        <strain evidence="14 15">Walvis Bay</strain>
    </source>
</reference>
<dbReference type="EC" id="3.1.-.-" evidence="9"/>